<reference evidence="4" key="1">
    <citation type="submission" date="2023-08" db="EMBL/GenBank/DDBJ databases">
        <title>Draft sequence of the Babesia gibsoni genome.</title>
        <authorList>
            <person name="Yamagishi J.Y."/>
            <person name="Xuan X.X."/>
        </authorList>
    </citation>
    <scope>NUCLEOTIDE SEQUENCE</scope>
    <source>
        <strain evidence="4">Azabu</strain>
    </source>
</reference>
<proteinExistence type="predicted"/>
<dbReference type="SMART" id="SM01099">
    <property type="entry name" value="CPW_WPC"/>
    <property type="match status" value="2"/>
</dbReference>
<keyword evidence="5" id="KW-1185">Reference proteome</keyword>
<evidence type="ECO:0000313" key="5">
    <source>
        <dbReference type="Proteomes" id="UP001230268"/>
    </source>
</evidence>
<comment type="caution">
    <text evidence="4">The sequence shown here is derived from an EMBL/GenBank/DDBJ whole genome shotgun (WGS) entry which is preliminary data.</text>
</comment>
<organism evidence="4 5">
    <name type="scientific">Babesia gibsoni</name>
    <dbReference type="NCBI Taxonomy" id="33632"/>
    <lineage>
        <taxon>Eukaryota</taxon>
        <taxon>Sar</taxon>
        <taxon>Alveolata</taxon>
        <taxon>Apicomplexa</taxon>
        <taxon>Aconoidasida</taxon>
        <taxon>Piroplasmida</taxon>
        <taxon>Babesiidae</taxon>
        <taxon>Babesia</taxon>
    </lineage>
</organism>
<feature type="region of interest" description="Disordered" evidence="1">
    <location>
        <begin position="20"/>
        <end position="77"/>
    </location>
</feature>
<dbReference type="EMBL" id="JAVEPI010000001">
    <property type="protein sequence ID" value="KAK1445114.1"/>
    <property type="molecule type" value="Genomic_DNA"/>
</dbReference>
<feature type="domain" description="CPW-WPC" evidence="3">
    <location>
        <begin position="194"/>
        <end position="251"/>
    </location>
</feature>
<evidence type="ECO:0000256" key="1">
    <source>
        <dbReference type="SAM" id="MobiDB-lite"/>
    </source>
</evidence>
<gene>
    <name evidence="4" type="ORF">BgAZ_110200</name>
</gene>
<keyword evidence="2" id="KW-0732">Signal</keyword>
<dbReference type="InterPro" id="IPR006387">
    <property type="entry name" value="CPW_WPC_dom"/>
</dbReference>
<evidence type="ECO:0000313" key="4">
    <source>
        <dbReference type="EMBL" id="KAK1445114.1"/>
    </source>
</evidence>
<feature type="chain" id="PRO_5041911397" description="CPW-WPC domain-containing protein" evidence="2">
    <location>
        <begin position="23"/>
        <end position="286"/>
    </location>
</feature>
<dbReference type="NCBIfam" id="TIGR01492">
    <property type="entry name" value="CPW_WPC"/>
    <property type="match status" value="2"/>
</dbReference>
<feature type="signal peptide" evidence="2">
    <location>
        <begin position="1"/>
        <end position="22"/>
    </location>
</feature>
<feature type="compositionally biased region" description="Basic and acidic residues" evidence="1">
    <location>
        <begin position="66"/>
        <end position="77"/>
    </location>
</feature>
<name>A0AAD8PGT5_BABGI</name>
<sequence>MIFKKVVLHLFFICCLCKTTSGSSGSSKEEEDDVHTSPAEDISQDLSDLNKEVSKATEEKSDEEDKNLPPEELQEKRQKKFEDIYQSALEEGLEEGKASFRAIEHATVEELDLLALTSEHLKRHWYTGQCRRDYSPKCPNGWNWAEDENACIAPQDYQGPCNNRKNFTDLKAHEREEYAWKCQVSWPCVGDLPIDESILCPLEWVKISNKLCLAPNDYDGICPPISDFNGMSLLEKTAYEQMCSVKWQRVATNGPVLGSFGSSKNTIGSDNGVSGAINDLGVMVPM</sequence>
<evidence type="ECO:0000259" key="3">
    <source>
        <dbReference type="SMART" id="SM01099"/>
    </source>
</evidence>
<accession>A0AAD8PGT5</accession>
<feature type="domain" description="CPW-WPC" evidence="3">
    <location>
        <begin position="130"/>
        <end position="190"/>
    </location>
</feature>
<dbReference type="Proteomes" id="UP001230268">
    <property type="component" value="Unassembled WGS sequence"/>
</dbReference>
<feature type="compositionally biased region" description="Basic and acidic residues" evidence="1">
    <location>
        <begin position="48"/>
        <end position="59"/>
    </location>
</feature>
<protein>
    <recommendedName>
        <fullName evidence="3">CPW-WPC domain-containing protein</fullName>
    </recommendedName>
</protein>
<dbReference type="Pfam" id="PF09717">
    <property type="entry name" value="CPW_WPC"/>
    <property type="match status" value="2"/>
</dbReference>
<evidence type="ECO:0000256" key="2">
    <source>
        <dbReference type="SAM" id="SignalP"/>
    </source>
</evidence>
<dbReference type="AlphaFoldDB" id="A0AAD8PGT5"/>